<dbReference type="SUPFAM" id="SSF55931">
    <property type="entry name" value="Glutamine synthetase/guanido kinase"/>
    <property type="match status" value="1"/>
</dbReference>
<dbReference type="GO" id="GO:0006542">
    <property type="term" value="P:glutamine biosynthetic process"/>
    <property type="evidence" value="ECO:0007669"/>
    <property type="project" value="InterPro"/>
</dbReference>
<keyword evidence="2" id="KW-0436">Ligase</keyword>
<dbReference type="RefSeq" id="WP_059286582.1">
    <property type="nucleotide sequence ID" value="NZ_LNQU01000092.1"/>
</dbReference>
<dbReference type="InterPro" id="IPR014746">
    <property type="entry name" value="Gln_synth/guanido_kin_cat_dom"/>
</dbReference>
<comment type="similarity">
    <text evidence="6 7">Belongs to the glutamine synthetase family.</text>
</comment>
<keyword evidence="11" id="KW-1185">Reference proteome</keyword>
<sequence>MQDSANWLHSHGIRTIECLFSDITGSARGKLVPTASLLTTSELRFSQVGLVQSVSGHCLQQLVPELDPDMRLLPDASTLRQLPWSREPAAMLIHDCLHEDGSLVEFAPRNVLKRVVARYAELGLTPVVAPEMEFYLFARRSSLDAAPQAPACYGSPGDSLRQPYSLDRLHDLDAVLGDIQHGCQCLGIGADTLLQEVGCGQLEINLQHGDAIALADQAFLFKRMVREAAARHQLEACFMAKPLADDAGSAMHIHQSLVHADSGRNAFSLDNGQPAPRFAHYIAGLQHYLPDALLLLAPYVNSFRRLAPFTAAPINVEWGYDNRTCGLRIPHGGPQARRVENRLPGVDANPYLALATTLACGLLGMQQELQPTAPLDSSAYGRPYAFPRTQLEAVERLSANAELAAMLGPQFVATYCQLKLSEWQEFNRQVSPWEYRHLLSQA</sequence>
<dbReference type="PROSITE" id="PS51987">
    <property type="entry name" value="GS_CATALYTIC"/>
    <property type="match status" value="1"/>
</dbReference>
<comment type="cofactor">
    <cofactor evidence="1">
        <name>Mg(2+)</name>
        <dbReference type="ChEBI" id="CHEBI:18420"/>
    </cofactor>
</comment>
<evidence type="ECO:0000256" key="5">
    <source>
        <dbReference type="ARBA" id="ARBA00022842"/>
    </source>
</evidence>
<feature type="domain" description="GS catalytic" evidence="9">
    <location>
        <begin position="108"/>
        <end position="442"/>
    </location>
</feature>
<comment type="caution">
    <text evidence="10">The sequence shown here is derived from an EMBL/GenBank/DDBJ whole genome shotgun (WGS) entry which is preliminary data.</text>
</comment>
<dbReference type="EMBL" id="QJKC01000024">
    <property type="protein sequence ID" value="PXX41681.1"/>
    <property type="molecule type" value="Genomic_DNA"/>
</dbReference>
<dbReference type="AlphaFoldDB" id="A0A318J4R0"/>
<dbReference type="GO" id="GO:0005524">
    <property type="term" value="F:ATP binding"/>
    <property type="evidence" value="ECO:0007669"/>
    <property type="project" value="UniProtKB-KW"/>
</dbReference>
<dbReference type="Pfam" id="PF00120">
    <property type="entry name" value="Gln-synt_C"/>
    <property type="match status" value="1"/>
</dbReference>
<dbReference type="SMART" id="SM01230">
    <property type="entry name" value="Gln-synt_C"/>
    <property type="match status" value="1"/>
</dbReference>
<name>A0A318J4R0_9NEIS</name>
<dbReference type="PANTHER" id="PTHR43785">
    <property type="entry name" value="GAMMA-GLUTAMYLPUTRESCINE SYNTHETASE"/>
    <property type="match status" value="1"/>
</dbReference>
<evidence type="ECO:0000256" key="2">
    <source>
        <dbReference type="ARBA" id="ARBA00022598"/>
    </source>
</evidence>
<evidence type="ECO:0000256" key="7">
    <source>
        <dbReference type="RuleBase" id="RU000384"/>
    </source>
</evidence>
<dbReference type="InterPro" id="IPR036651">
    <property type="entry name" value="Gln_synt_N_sf"/>
</dbReference>
<evidence type="ECO:0000259" key="8">
    <source>
        <dbReference type="PROSITE" id="PS51986"/>
    </source>
</evidence>
<dbReference type="Proteomes" id="UP000248395">
    <property type="component" value="Unassembled WGS sequence"/>
</dbReference>
<dbReference type="InterPro" id="IPR008146">
    <property type="entry name" value="Gln_synth_cat_dom"/>
</dbReference>
<dbReference type="PROSITE" id="PS00181">
    <property type="entry name" value="GLNA_ATP"/>
    <property type="match status" value="1"/>
</dbReference>
<dbReference type="OrthoDB" id="9807095at2"/>
<reference evidence="10 11" key="1">
    <citation type="submission" date="2018-05" db="EMBL/GenBank/DDBJ databases">
        <title>Genomic Encyclopedia of Type Strains, Phase IV (KMG-IV): sequencing the most valuable type-strain genomes for metagenomic binning, comparative biology and taxonomic classification.</title>
        <authorList>
            <person name="Goeker M."/>
        </authorList>
    </citation>
    <scope>NUCLEOTIDE SEQUENCE [LARGE SCALE GENOMIC DNA]</scope>
    <source>
        <strain evidence="10 11">DSM 25134</strain>
    </source>
</reference>
<dbReference type="SUPFAM" id="SSF54368">
    <property type="entry name" value="Glutamine synthetase, N-terminal domain"/>
    <property type="match status" value="1"/>
</dbReference>
<evidence type="ECO:0000256" key="6">
    <source>
        <dbReference type="PROSITE-ProRule" id="PRU01330"/>
    </source>
</evidence>
<dbReference type="InterPro" id="IPR027303">
    <property type="entry name" value="Gln_synth_gly_rich_site"/>
</dbReference>
<keyword evidence="3" id="KW-0547">Nucleotide-binding</keyword>
<evidence type="ECO:0000256" key="4">
    <source>
        <dbReference type="ARBA" id="ARBA00022840"/>
    </source>
</evidence>
<evidence type="ECO:0000313" key="11">
    <source>
        <dbReference type="Proteomes" id="UP000248395"/>
    </source>
</evidence>
<dbReference type="PROSITE" id="PS51986">
    <property type="entry name" value="GS_BETA_GRASP"/>
    <property type="match status" value="1"/>
</dbReference>
<evidence type="ECO:0000256" key="1">
    <source>
        <dbReference type="ARBA" id="ARBA00001946"/>
    </source>
</evidence>
<dbReference type="Gene3D" id="3.30.590.10">
    <property type="entry name" value="Glutamine synthetase/guanido kinase, catalytic domain"/>
    <property type="match status" value="1"/>
</dbReference>
<dbReference type="Gene3D" id="3.10.20.70">
    <property type="entry name" value="Glutamine synthetase, N-terminal domain"/>
    <property type="match status" value="1"/>
</dbReference>
<dbReference type="GO" id="GO:0004356">
    <property type="term" value="F:glutamine synthetase activity"/>
    <property type="evidence" value="ECO:0007669"/>
    <property type="project" value="InterPro"/>
</dbReference>
<organism evidence="10 11">
    <name type="scientific">Aquitalea magnusonii</name>
    <dbReference type="NCBI Taxonomy" id="332411"/>
    <lineage>
        <taxon>Bacteria</taxon>
        <taxon>Pseudomonadati</taxon>
        <taxon>Pseudomonadota</taxon>
        <taxon>Betaproteobacteria</taxon>
        <taxon>Neisseriales</taxon>
        <taxon>Chromobacteriaceae</taxon>
        <taxon>Aquitalea</taxon>
    </lineage>
</organism>
<dbReference type="GO" id="GO:0006598">
    <property type="term" value="P:polyamine catabolic process"/>
    <property type="evidence" value="ECO:0007669"/>
    <property type="project" value="TreeGrafter"/>
</dbReference>
<dbReference type="PANTHER" id="PTHR43785:SF3">
    <property type="entry name" value="GS CATALYTIC DOMAIN-CONTAINING PROTEIN"/>
    <property type="match status" value="1"/>
</dbReference>
<dbReference type="InterPro" id="IPR008147">
    <property type="entry name" value="Gln_synt_N"/>
</dbReference>
<keyword evidence="4" id="KW-0067">ATP-binding</keyword>
<keyword evidence="5" id="KW-0460">Magnesium</keyword>
<proteinExistence type="inferred from homology"/>
<gene>
    <name evidence="10" type="ORF">DFR38_1244</name>
</gene>
<protein>
    <submittedName>
        <fullName evidence="10">Glutamine synthetase</fullName>
    </submittedName>
</protein>
<feature type="domain" description="GS beta-grasp" evidence="8">
    <location>
        <begin position="11"/>
        <end position="101"/>
    </location>
</feature>
<evidence type="ECO:0000256" key="3">
    <source>
        <dbReference type="ARBA" id="ARBA00022741"/>
    </source>
</evidence>
<evidence type="ECO:0000259" key="9">
    <source>
        <dbReference type="PROSITE" id="PS51987"/>
    </source>
</evidence>
<accession>A0A318J4R0</accession>
<evidence type="ECO:0000313" key="10">
    <source>
        <dbReference type="EMBL" id="PXX41681.1"/>
    </source>
</evidence>